<evidence type="ECO:0000313" key="2">
    <source>
        <dbReference type="EMBL" id="KKK90198.1"/>
    </source>
</evidence>
<organism evidence="2">
    <name type="scientific">marine sediment metagenome</name>
    <dbReference type="NCBI Taxonomy" id="412755"/>
    <lineage>
        <taxon>unclassified sequences</taxon>
        <taxon>metagenomes</taxon>
        <taxon>ecological metagenomes</taxon>
    </lineage>
</organism>
<gene>
    <name evidence="2" type="ORF">LCGC14_2725530</name>
</gene>
<feature type="compositionally biased region" description="Basic residues" evidence="1">
    <location>
        <begin position="91"/>
        <end position="106"/>
    </location>
</feature>
<sequence>MAEWKDLPIHDCKYRRWWEEAAQRRSQAVFSGWTKLEAELPIDIFKWLTRLSEIGPLGEVGVGEIRRIREFGVACWRRGVAAEKESEALKRRTSTIRAEKKRRRKP</sequence>
<comment type="caution">
    <text evidence="2">The sequence shown here is derived from an EMBL/GenBank/DDBJ whole genome shotgun (WGS) entry which is preliminary data.</text>
</comment>
<proteinExistence type="predicted"/>
<dbReference type="EMBL" id="LAZR01049201">
    <property type="protein sequence ID" value="KKK90198.1"/>
    <property type="molecule type" value="Genomic_DNA"/>
</dbReference>
<dbReference type="AlphaFoldDB" id="A0A0F8Z8W5"/>
<protein>
    <submittedName>
        <fullName evidence="2">Uncharacterized protein</fullName>
    </submittedName>
</protein>
<feature type="region of interest" description="Disordered" evidence="1">
    <location>
        <begin position="87"/>
        <end position="106"/>
    </location>
</feature>
<name>A0A0F8Z8W5_9ZZZZ</name>
<reference evidence="2" key="1">
    <citation type="journal article" date="2015" name="Nature">
        <title>Complex archaea that bridge the gap between prokaryotes and eukaryotes.</title>
        <authorList>
            <person name="Spang A."/>
            <person name="Saw J.H."/>
            <person name="Jorgensen S.L."/>
            <person name="Zaremba-Niedzwiedzka K."/>
            <person name="Martijn J."/>
            <person name="Lind A.E."/>
            <person name="van Eijk R."/>
            <person name="Schleper C."/>
            <person name="Guy L."/>
            <person name="Ettema T.J."/>
        </authorList>
    </citation>
    <scope>NUCLEOTIDE SEQUENCE</scope>
</reference>
<evidence type="ECO:0000256" key="1">
    <source>
        <dbReference type="SAM" id="MobiDB-lite"/>
    </source>
</evidence>
<accession>A0A0F8Z8W5</accession>